<dbReference type="Proteomes" id="UP000183085">
    <property type="component" value="Unassembled WGS sequence"/>
</dbReference>
<keyword evidence="8 10" id="KW-1133">Transmembrane helix</keyword>
<evidence type="ECO:0000313" key="13">
    <source>
        <dbReference type="Proteomes" id="UP000183085"/>
    </source>
</evidence>
<dbReference type="NCBIfam" id="TIGR01710">
    <property type="entry name" value="typeII_sec_gspG"/>
    <property type="match status" value="1"/>
</dbReference>
<feature type="transmembrane region" description="Helical" evidence="10">
    <location>
        <begin position="6"/>
        <end position="30"/>
    </location>
</feature>
<dbReference type="InterPro" id="IPR000983">
    <property type="entry name" value="Bac_GSPG_pilin"/>
</dbReference>
<protein>
    <recommendedName>
        <fullName evidence="3">Type II secretion system core protein G</fullName>
    </recommendedName>
</protein>
<organism evidence="12 13">
    <name type="scientific">Candidatus Desantisbacteria bacterium CG2_30_40_21</name>
    <dbReference type="NCBI Taxonomy" id="1817895"/>
    <lineage>
        <taxon>Bacteria</taxon>
        <taxon>Candidatus Desantisiibacteriota</taxon>
    </lineage>
</organism>
<dbReference type="PROSITE" id="PS00409">
    <property type="entry name" value="PROKAR_NTER_METHYL"/>
    <property type="match status" value="1"/>
</dbReference>
<sequence>MNKKGFTLIELMVVVLIISIIAALVGPTIFRKIGKSKQVAAQAQIEMFGMALDSYRLDNDDYPSELAALQEKPTNLINPEKWDGPYLKKETPNDPWGNPYVYICPGKVNLTSYDLLSYGADGKEGGENDAKDIVSWKGLGKSVM</sequence>
<evidence type="ECO:0000256" key="7">
    <source>
        <dbReference type="ARBA" id="ARBA00022692"/>
    </source>
</evidence>
<keyword evidence="6" id="KW-0997">Cell inner membrane</keyword>
<dbReference type="InterPro" id="IPR045584">
    <property type="entry name" value="Pilin-like"/>
</dbReference>
<dbReference type="STRING" id="1817895.AUJ95_05210"/>
<proteinExistence type="inferred from homology"/>
<accession>A0A1J5E534</accession>
<evidence type="ECO:0000256" key="1">
    <source>
        <dbReference type="ARBA" id="ARBA00004377"/>
    </source>
</evidence>
<name>A0A1J5E534_9BACT</name>
<dbReference type="NCBIfam" id="TIGR02532">
    <property type="entry name" value="IV_pilin_GFxxxE"/>
    <property type="match status" value="1"/>
</dbReference>
<dbReference type="GO" id="GO:0015627">
    <property type="term" value="C:type II protein secretion system complex"/>
    <property type="evidence" value="ECO:0007669"/>
    <property type="project" value="InterPro"/>
</dbReference>
<evidence type="ECO:0000256" key="3">
    <source>
        <dbReference type="ARBA" id="ARBA00020042"/>
    </source>
</evidence>
<evidence type="ECO:0000256" key="9">
    <source>
        <dbReference type="ARBA" id="ARBA00023136"/>
    </source>
</evidence>
<keyword evidence="7 10" id="KW-0812">Transmembrane</keyword>
<dbReference type="GO" id="GO:0005886">
    <property type="term" value="C:plasma membrane"/>
    <property type="evidence" value="ECO:0007669"/>
    <property type="project" value="UniProtKB-SubCell"/>
</dbReference>
<keyword evidence="5" id="KW-0488">Methylation</keyword>
<dbReference type="EMBL" id="MNYI01000140">
    <property type="protein sequence ID" value="OIP39682.1"/>
    <property type="molecule type" value="Genomic_DNA"/>
</dbReference>
<keyword evidence="9 10" id="KW-0472">Membrane</keyword>
<dbReference type="SUPFAM" id="SSF54523">
    <property type="entry name" value="Pili subunits"/>
    <property type="match status" value="1"/>
</dbReference>
<dbReference type="Gene3D" id="3.30.700.10">
    <property type="entry name" value="Glycoprotein, Type 4 Pilin"/>
    <property type="match status" value="1"/>
</dbReference>
<dbReference type="InterPro" id="IPR013545">
    <property type="entry name" value="T2SS_protein-GspG_C"/>
</dbReference>
<evidence type="ECO:0000256" key="8">
    <source>
        <dbReference type="ARBA" id="ARBA00022989"/>
    </source>
</evidence>
<evidence type="ECO:0000256" key="2">
    <source>
        <dbReference type="ARBA" id="ARBA00009984"/>
    </source>
</evidence>
<comment type="similarity">
    <text evidence="2">Belongs to the GSP G family.</text>
</comment>
<evidence type="ECO:0000256" key="5">
    <source>
        <dbReference type="ARBA" id="ARBA00022481"/>
    </source>
</evidence>
<comment type="caution">
    <text evidence="12">The sequence shown here is derived from an EMBL/GenBank/DDBJ whole genome shotgun (WGS) entry which is preliminary data.</text>
</comment>
<dbReference type="PANTHER" id="PTHR30093">
    <property type="entry name" value="GENERAL SECRETION PATHWAY PROTEIN G"/>
    <property type="match status" value="1"/>
</dbReference>
<dbReference type="GO" id="GO:0015628">
    <property type="term" value="P:protein secretion by the type II secretion system"/>
    <property type="evidence" value="ECO:0007669"/>
    <property type="project" value="InterPro"/>
</dbReference>
<evidence type="ECO:0000256" key="10">
    <source>
        <dbReference type="SAM" id="Phobius"/>
    </source>
</evidence>
<dbReference type="PANTHER" id="PTHR30093:SF44">
    <property type="entry name" value="TYPE II SECRETION SYSTEM CORE PROTEIN G"/>
    <property type="match status" value="1"/>
</dbReference>
<evidence type="ECO:0000256" key="6">
    <source>
        <dbReference type="ARBA" id="ARBA00022519"/>
    </source>
</evidence>
<comment type="subcellular location">
    <subcellularLocation>
        <location evidence="1">Cell inner membrane</location>
        <topology evidence="1">Single-pass membrane protein</topology>
    </subcellularLocation>
</comment>
<keyword evidence="4" id="KW-1003">Cell membrane</keyword>
<evidence type="ECO:0000256" key="4">
    <source>
        <dbReference type="ARBA" id="ARBA00022475"/>
    </source>
</evidence>
<evidence type="ECO:0000313" key="12">
    <source>
        <dbReference type="EMBL" id="OIP39682.1"/>
    </source>
</evidence>
<dbReference type="PRINTS" id="PR00813">
    <property type="entry name" value="BCTERIALGSPG"/>
</dbReference>
<evidence type="ECO:0000259" key="11">
    <source>
        <dbReference type="Pfam" id="PF08334"/>
    </source>
</evidence>
<gene>
    <name evidence="12" type="ORF">AUJ95_05210</name>
</gene>
<dbReference type="Pfam" id="PF07963">
    <property type="entry name" value="N_methyl"/>
    <property type="match status" value="1"/>
</dbReference>
<dbReference type="InterPro" id="IPR012902">
    <property type="entry name" value="N_methyl_site"/>
</dbReference>
<dbReference type="Pfam" id="PF08334">
    <property type="entry name" value="T2SSG"/>
    <property type="match status" value="1"/>
</dbReference>
<dbReference type="AlphaFoldDB" id="A0A1J5E534"/>
<reference evidence="12 13" key="1">
    <citation type="journal article" date="2016" name="Environ. Microbiol.">
        <title>Genomic resolution of a cold subsurface aquifer community provides metabolic insights for novel microbes adapted to high CO concentrations.</title>
        <authorList>
            <person name="Probst A.J."/>
            <person name="Castelle C.J."/>
            <person name="Singh A."/>
            <person name="Brown C.T."/>
            <person name="Anantharaman K."/>
            <person name="Sharon I."/>
            <person name="Hug L.A."/>
            <person name="Burstein D."/>
            <person name="Emerson J.B."/>
            <person name="Thomas B.C."/>
            <person name="Banfield J.F."/>
        </authorList>
    </citation>
    <scope>NUCLEOTIDE SEQUENCE [LARGE SCALE GENOMIC DNA]</scope>
    <source>
        <strain evidence="12">CG2_30_40_21</strain>
    </source>
</reference>
<feature type="domain" description="Type II secretion system protein GspG C-terminal" evidence="11">
    <location>
        <begin position="29"/>
        <end position="136"/>
    </location>
</feature>
<dbReference type="InterPro" id="IPR010054">
    <property type="entry name" value="Type2_sec_GspG"/>
</dbReference>